<accession>A0A6N2KLK0</accession>
<keyword evidence="1" id="KW-0812">Transmembrane</keyword>
<evidence type="ECO:0000313" key="2">
    <source>
        <dbReference type="EMBL" id="VFU28997.1"/>
    </source>
</evidence>
<gene>
    <name evidence="2" type="ORF">SVIM_LOCUS100587</name>
</gene>
<dbReference type="AlphaFoldDB" id="A0A6N2KLK0"/>
<reference evidence="2" key="1">
    <citation type="submission" date="2019-03" db="EMBL/GenBank/DDBJ databases">
        <authorList>
            <person name="Mank J."/>
            <person name="Almeida P."/>
        </authorList>
    </citation>
    <scope>NUCLEOTIDE SEQUENCE</scope>
    <source>
        <strain evidence="2">78183</strain>
    </source>
</reference>
<keyword evidence="1" id="KW-0472">Membrane</keyword>
<keyword evidence="1" id="KW-1133">Transmembrane helix</keyword>
<feature type="transmembrane region" description="Helical" evidence="1">
    <location>
        <begin position="20"/>
        <end position="39"/>
    </location>
</feature>
<dbReference type="EMBL" id="CAADRP010000480">
    <property type="protein sequence ID" value="VFU28997.1"/>
    <property type="molecule type" value="Genomic_DNA"/>
</dbReference>
<evidence type="ECO:0000256" key="1">
    <source>
        <dbReference type="SAM" id="Phobius"/>
    </source>
</evidence>
<organism evidence="2">
    <name type="scientific">Salix viminalis</name>
    <name type="common">Common osier</name>
    <name type="synonym">Basket willow</name>
    <dbReference type="NCBI Taxonomy" id="40686"/>
    <lineage>
        <taxon>Eukaryota</taxon>
        <taxon>Viridiplantae</taxon>
        <taxon>Streptophyta</taxon>
        <taxon>Embryophyta</taxon>
        <taxon>Tracheophyta</taxon>
        <taxon>Spermatophyta</taxon>
        <taxon>Magnoliopsida</taxon>
        <taxon>eudicotyledons</taxon>
        <taxon>Gunneridae</taxon>
        <taxon>Pentapetalae</taxon>
        <taxon>rosids</taxon>
        <taxon>fabids</taxon>
        <taxon>Malpighiales</taxon>
        <taxon>Salicaceae</taxon>
        <taxon>Saliceae</taxon>
        <taxon>Salix</taxon>
    </lineage>
</organism>
<proteinExistence type="predicted"/>
<sequence length="135" mass="14943">MELKTMRIKESHSRPFLQSFAFLTMIVFYSACRCSVFFIEKRRHQPSERVLWLSRMVVSLTVDLPSSGAHFIVHSPASDSICIGSTRCSLKDSFKEEPCTSLGREGSSQSIGRESSSLVIGRDSSSLNCCSIGVA</sequence>
<name>A0A6N2KLK0_SALVM</name>
<protein>
    <submittedName>
        <fullName evidence="2">Uncharacterized protein</fullName>
    </submittedName>
</protein>